<organism evidence="2 3">
    <name type="scientific">Sulfitobacter faviae</name>
    <dbReference type="NCBI Taxonomy" id="1775881"/>
    <lineage>
        <taxon>Bacteria</taxon>
        <taxon>Pseudomonadati</taxon>
        <taxon>Pseudomonadota</taxon>
        <taxon>Alphaproteobacteria</taxon>
        <taxon>Rhodobacterales</taxon>
        <taxon>Roseobacteraceae</taxon>
        <taxon>Sulfitobacter</taxon>
    </lineage>
</organism>
<proteinExistence type="predicted"/>
<reference evidence="2" key="1">
    <citation type="submission" date="2023-01" db="EMBL/GenBank/DDBJ databases">
        <title>Comparative genomic analysis of cold water coral derived Sulfitobacter faviae: insights into their metabolism and habitat adaptation.</title>
        <authorList>
            <person name="Guo Y."/>
            <person name="Lin S."/>
            <person name="Huang Z."/>
            <person name="Tang K."/>
            <person name="Wang X."/>
        </authorList>
    </citation>
    <scope>NUCLEOTIDE SEQUENCE</scope>
    <source>
        <strain evidence="2">SCSIO W_1865</strain>
        <plasmid evidence="2">unnamed1</plasmid>
    </source>
</reference>
<dbReference type="Gene3D" id="1.10.3130.20">
    <property type="entry name" value="Phycobilisome linker domain"/>
    <property type="match status" value="1"/>
</dbReference>
<keyword evidence="2" id="KW-0614">Plasmid</keyword>
<feature type="domain" description="DUF4214" evidence="1">
    <location>
        <begin position="68"/>
        <end position="107"/>
    </location>
</feature>
<dbReference type="EMBL" id="CP116424">
    <property type="protein sequence ID" value="WCE71930.1"/>
    <property type="molecule type" value="Genomic_DNA"/>
</dbReference>
<evidence type="ECO:0000259" key="1">
    <source>
        <dbReference type="Pfam" id="PF13946"/>
    </source>
</evidence>
<dbReference type="PRINTS" id="PR00313">
    <property type="entry name" value="CABNDNGRPT"/>
</dbReference>
<dbReference type="RefSeq" id="WP_271690066.1">
    <property type="nucleotide sequence ID" value="NZ_CP116424.1"/>
</dbReference>
<evidence type="ECO:0000313" key="3">
    <source>
        <dbReference type="Proteomes" id="UP001210770"/>
    </source>
</evidence>
<dbReference type="Proteomes" id="UP001210770">
    <property type="component" value="Plasmid unnamed1"/>
</dbReference>
<dbReference type="Pfam" id="PF13946">
    <property type="entry name" value="DUF4214"/>
    <property type="match status" value="1"/>
</dbReference>
<gene>
    <name evidence="2" type="ORF">PL336_16890</name>
</gene>
<dbReference type="InterPro" id="IPR025282">
    <property type="entry name" value="DUF4214"/>
</dbReference>
<name>A0AAX3LTT7_9RHOB</name>
<accession>A0AAX3LTT7</accession>
<dbReference type="AlphaFoldDB" id="A0AAX3LTT7"/>
<sequence length="780" mass="80310">MATQEQKQALTALYVGYYDRAPDPDGLQFWIDQIDNGREFSTIAADFAAAPEALAKYPYLSTPDVSTPSTFITSIYLNLFGRTPDQAGLDFWTGVLNDGSVSVAEMIEEIIMGAVNDEDAGTFDKTVLDNKIEVGLDFAESTADVSGFEFDADAKMAAEAAVNGVTEDPATVEAAKAATDAYLAGETNQGDTLTLTAGEDVLTGTAANDTFSAPLVASTFGIQVQTLNATDTLDGGEGTDRLNVTLNDSGGFGGSTTGSPLISNVEQFFVRAVSASEFDMTGVSGAEQLWNDRSTAQLDFKNVQEGAVIGLNGARAQTSVDYAAGALGDDFTQTVVAQGAGTATQAVDLNIDAMGGGDMITGLNLNAASGVNNIVLEDDAASIADLTISGDAALMLAADGSFSSIETVDATAYTGDLELDISGQDVGTDLNVALGGGADSLTVNVETLTAADEEDLAMLDGGEGEDNLTLNSFSAAADISALNFANVSGFEQLTLDFPTIDVADNTLDLSETEFTGLVVDGGISGTTGGTGTFTIIGSEDFNAITVNEEVSAGTFTLEGFETLTLNANDDVTADFVAEDLVDLTLTLDEDSTFTVTSLNADALESMTLNLGDDSDFVGPTSGTAAALATIDINGGDDSTAQYTFGGEEESLATVDMTDMSGATTLNFVGDIEADLSFLIGNGDLTYTGGDADEDDRETFAFTGDEIGTINIGGFTSGVGSNGDRIDFSAFEAVSGLNDLEIVFDDGGSGNTVITAADGEFDGSITIQGTDLSTDAFNFIF</sequence>
<protein>
    <submittedName>
        <fullName evidence="2">DUF4214 domain-containing protein</fullName>
    </submittedName>
</protein>
<dbReference type="InterPro" id="IPR038255">
    <property type="entry name" value="PBS_linker_sf"/>
</dbReference>
<geneLocation type="plasmid" evidence="2 3">
    <name>unnamed1</name>
</geneLocation>
<evidence type="ECO:0000313" key="2">
    <source>
        <dbReference type="EMBL" id="WCE71930.1"/>
    </source>
</evidence>